<keyword evidence="2" id="KW-0472">Membrane</keyword>
<evidence type="ECO:0000256" key="1">
    <source>
        <dbReference type="SAM" id="MobiDB-lite"/>
    </source>
</evidence>
<evidence type="ECO:0000313" key="3">
    <source>
        <dbReference type="EMBL" id="TFH82460.1"/>
    </source>
</evidence>
<sequence>MTWINSEKQWRKYLPALTLTIALCLASCKSSKTATTEQTTTTQENNDYQQRLDSMVRVEIGKTLTHLHEQNSQSETDVIIFDTTQPADSSTGLPPVKAAVKHRKSVQSKDSTAQRSSEQAATNVQRQTQDKGKRLADTNSKTKEKTTQPAHTIFNSWLCGLLCVLLVWGFIKYKRKNKK</sequence>
<dbReference type="OrthoDB" id="9876642at2"/>
<accession>A0A4Y8VPP1</accession>
<keyword evidence="4" id="KW-1185">Reference proteome</keyword>
<feature type="transmembrane region" description="Helical" evidence="2">
    <location>
        <begin position="153"/>
        <end position="171"/>
    </location>
</feature>
<dbReference type="AlphaFoldDB" id="A0A4Y8VPP1"/>
<dbReference type="EMBL" id="SGVY01000013">
    <property type="protein sequence ID" value="TFH82460.1"/>
    <property type="molecule type" value="Genomic_DNA"/>
</dbReference>
<feature type="compositionally biased region" description="Basic and acidic residues" evidence="1">
    <location>
        <begin position="128"/>
        <end position="146"/>
    </location>
</feature>
<dbReference type="Proteomes" id="UP000297872">
    <property type="component" value="Unassembled WGS sequence"/>
</dbReference>
<feature type="region of interest" description="Disordered" evidence="1">
    <location>
        <begin position="102"/>
        <end position="147"/>
    </location>
</feature>
<keyword evidence="2" id="KW-0812">Transmembrane</keyword>
<organism evidence="3 4">
    <name type="scientific">Segatella hominis</name>
    <dbReference type="NCBI Taxonomy" id="2518605"/>
    <lineage>
        <taxon>Bacteria</taxon>
        <taxon>Pseudomonadati</taxon>
        <taxon>Bacteroidota</taxon>
        <taxon>Bacteroidia</taxon>
        <taxon>Bacteroidales</taxon>
        <taxon>Prevotellaceae</taxon>
        <taxon>Segatella</taxon>
    </lineage>
</organism>
<evidence type="ECO:0000256" key="2">
    <source>
        <dbReference type="SAM" id="Phobius"/>
    </source>
</evidence>
<comment type="caution">
    <text evidence="3">The sequence shown here is derived from an EMBL/GenBank/DDBJ whole genome shotgun (WGS) entry which is preliminary data.</text>
</comment>
<feature type="compositionally biased region" description="Polar residues" evidence="1">
    <location>
        <begin position="108"/>
        <end position="127"/>
    </location>
</feature>
<protein>
    <submittedName>
        <fullName evidence="3">Uncharacterized protein</fullName>
    </submittedName>
</protein>
<gene>
    <name evidence="3" type="ORF">EXN75_06645</name>
</gene>
<evidence type="ECO:0000313" key="4">
    <source>
        <dbReference type="Proteomes" id="UP000297872"/>
    </source>
</evidence>
<name>A0A4Y8VPP1_9BACT</name>
<proteinExistence type="predicted"/>
<keyword evidence="2" id="KW-1133">Transmembrane helix</keyword>
<reference evidence="3 4" key="1">
    <citation type="submission" date="2019-02" db="EMBL/GenBank/DDBJ databases">
        <title>Draft Genome Sequence of the Prevotella sp. BCRC 81118, Isolated from Human Feces.</title>
        <authorList>
            <person name="Huang C.-H."/>
        </authorList>
    </citation>
    <scope>NUCLEOTIDE SEQUENCE [LARGE SCALE GENOMIC DNA]</scope>
    <source>
        <strain evidence="3 4">BCRC 81118</strain>
    </source>
</reference>